<keyword evidence="3" id="KW-0804">Transcription</keyword>
<dbReference type="Gene3D" id="2.60.120.10">
    <property type="entry name" value="Jelly Rolls"/>
    <property type="match status" value="1"/>
</dbReference>
<evidence type="ECO:0000256" key="2">
    <source>
        <dbReference type="ARBA" id="ARBA00023125"/>
    </source>
</evidence>
<dbReference type="SUPFAM" id="SSF51206">
    <property type="entry name" value="cAMP-binding domain-like"/>
    <property type="match status" value="1"/>
</dbReference>
<dbReference type="Pfam" id="PF00027">
    <property type="entry name" value="cNMP_binding"/>
    <property type="match status" value="1"/>
</dbReference>
<dbReference type="InterPro" id="IPR036390">
    <property type="entry name" value="WH_DNA-bd_sf"/>
</dbReference>
<dbReference type="GO" id="GO:0005829">
    <property type="term" value="C:cytosol"/>
    <property type="evidence" value="ECO:0007669"/>
    <property type="project" value="TreeGrafter"/>
</dbReference>
<dbReference type="InterPro" id="IPR012318">
    <property type="entry name" value="HTH_CRP"/>
</dbReference>
<evidence type="ECO:0000256" key="3">
    <source>
        <dbReference type="ARBA" id="ARBA00023163"/>
    </source>
</evidence>
<keyword evidence="1" id="KW-0805">Transcription regulation</keyword>
<evidence type="ECO:0000259" key="4">
    <source>
        <dbReference type="PROSITE" id="PS50042"/>
    </source>
</evidence>
<accession>A0A1T4SBN3</accession>
<dbReference type="PROSITE" id="PS51063">
    <property type="entry name" value="HTH_CRP_2"/>
    <property type="match status" value="1"/>
</dbReference>
<dbReference type="EMBL" id="FUWR01000040">
    <property type="protein sequence ID" value="SKA25605.1"/>
    <property type="molecule type" value="Genomic_DNA"/>
</dbReference>
<organism evidence="6 7">
    <name type="scientific">Trichlorobacter thiogenes</name>
    <dbReference type="NCBI Taxonomy" id="115783"/>
    <lineage>
        <taxon>Bacteria</taxon>
        <taxon>Pseudomonadati</taxon>
        <taxon>Thermodesulfobacteriota</taxon>
        <taxon>Desulfuromonadia</taxon>
        <taxon>Geobacterales</taxon>
        <taxon>Geobacteraceae</taxon>
        <taxon>Trichlorobacter</taxon>
    </lineage>
</organism>
<keyword evidence="7" id="KW-1185">Reference proteome</keyword>
<dbReference type="Pfam" id="PF13545">
    <property type="entry name" value="HTH_Crp_2"/>
    <property type="match status" value="1"/>
</dbReference>
<proteinExistence type="predicted"/>
<gene>
    <name evidence="6" type="ORF">SAMN02745119_03388</name>
</gene>
<dbReference type="SUPFAM" id="SSF46785">
    <property type="entry name" value="Winged helix' DNA-binding domain"/>
    <property type="match status" value="1"/>
</dbReference>
<dbReference type="SMART" id="SM00100">
    <property type="entry name" value="cNMP"/>
    <property type="match status" value="1"/>
</dbReference>
<dbReference type="CDD" id="cd00038">
    <property type="entry name" value="CAP_ED"/>
    <property type="match status" value="1"/>
</dbReference>
<dbReference type="InterPro" id="IPR000595">
    <property type="entry name" value="cNMP-bd_dom"/>
</dbReference>
<dbReference type="OrthoDB" id="5415223at2"/>
<protein>
    <submittedName>
        <fullName evidence="6">CRP/FNR family transcriptional regulator, anaerobic regulatory protein</fullName>
    </submittedName>
</protein>
<keyword evidence="2" id="KW-0238">DNA-binding</keyword>
<dbReference type="STRING" id="115783.SAMN02745119_03388"/>
<evidence type="ECO:0000259" key="5">
    <source>
        <dbReference type="PROSITE" id="PS51063"/>
    </source>
</evidence>
<dbReference type="GO" id="GO:0003677">
    <property type="term" value="F:DNA binding"/>
    <property type="evidence" value="ECO:0007669"/>
    <property type="project" value="UniProtKB-KW"/>
</dbReference>
<dbReference type="Gene3D" id="1.10.10.10">
    <property type="entry name" value="Winged helix-like DNA-binding domain superfamily/Winged helix DNA-binding domain"/>
    <property type="match status" value="1"/>
</dbReference>
<evidence type="ECO:0000313" key="7">
    <source>
        <dbReference type="Proteomes" id="UP000190102"/>
    </source>
</evidence>
<name>A0A1T4SBN3_9BACT</name>
<evidence type="ECO:0000256" key="1">
    <source>
        <dbReference type="ARBA" id="ARBA00023015"/>
    </source>
</evidence>
<feature type="domain" description="HTH crp-type" evidence="5">
    <location>
        <begin position="160"/>
        <end position="233"/>
    </location>
</feature>
<dbReference type="RefSeq" id="WP_078791622.1">
    <property type="nucleotide sequence ID" value="NZ_FUWR01000040.1"/>
</dbReference>
<dbReference type="InterPro" id="IPR018490">
    <property type="entry name" value="cNMP-bd_dom_sf"/>
</dbReference>
<dbReference type="AlphaFoldDB" id="A0A1T4SBN3"/>
<dbReference type="PROSITE" id="PS50042">
    <property type="entry name" value="CNMP_BINDING_3"/>
    <property type="match status" value="1"/>
</dbReference>
<dbReference type="InterPro" id="IPR036388">
    <property type="entry name" value="WH-like_DNA-bd_sf"/>
</dbReference>
<dbReference type="InterPro" id="IPR050397">
    <property type="entry name" value="Env_Response_Regulators"/>
</dbReference>
<sequence>MSKCICNKAVASFKTLSHVCIGNLWVFEDLLPEEKAALASSAIRKGYKKGDLIFIQGEAADKMFLLKAGCIKISKISKDGNEAILDIRKTGDFLGEQIFWEDFKYPGTAICMQDSYICGFDKAGFEKMILENPRIGLVVIKNLSKHIEFLNSRASCSILGDLKNKLYELLLNLGGEYNNSSNNFIEIDFPISHEELGFLIGAHRVSITKAMNLLKKTGLIRKEGRNLFVCKTNTVSNHLEH</sequence>
<evidence type="ECO:0000313" key="6">
    <source>
        <dbReference type="EMBL" id="SKA25605.1"/>
    </source>
</evidence>
<dbReference type="Proteomes" id="UP000190102">
    <property type="component" value="Unassembled WGS sequence"/>
</dbReference>
<dbReference type="PANTHER" id="PTHR24567:SF26">
    <property type="entry name" value="REGULATORY PROTEIN YEIL"/>
    <property type="match status" value="1"/>
</dbReference>
<dbReference type="InterPro" id="IPR014710">
    <property type="entry name" value="RmlC-like_jellyroll"/>
</dbReference>
<dbReference type="GO" id="GO:0003700">
    <property type="term" value="F:DNA-binding transcription factor activity"/>
    <property type="evidence" value="ECO:0007669"/>
    <property type="project" value="TreeGrafter"/>
</dbReference>
<reference evidence="7" key="1">
    <citation type="submission" date="2017-02" db="EMBL/GenBank/DDBJ databases">
        <authorList>
            <person name="Varghese N."/>
            <person name="Submissions S."/>
        </authorList>
    </citation>
    <scope>NUCLEOTIDE SEQUENCE [LARGE SCALE GENOMIC DNA]</scope>
    <source>
        <strain evidence="7">ATCC BAA-34</strain>
    </source>
</reference>
<feature type="domain" description="Cyclic nucleotide-binding" evidence="4">
    <location>
        <begin position="26"/>
        <end position="146"/>
    </location>
</feature>
<dbReference type="PANTHER" id="PTHR24567">
    <property type="entry name" value="CRP FAMILY TRANSCRIPTIONAL REGULATORY PROTEIN"/>
    <property type="match status" value="1"/>
</dbReference>
<dbReference type="SMART" id="SM00419">
    <property type="entry name" value="HTH_CRP"/>
    <property type="match status" value="1"/>
</dbReference>